<gene>
    <name evidence="2" type="ORF">ACFPT7_09250</name>
</gene>
<evidence type="ECO:0000313" key="2">
    <source>
        <dbReference type="EMBL" id="MFC5862473.1"/>
    </source>
</evidence>
<dbReference type="EMBL" id="JBHSPH010000002">
    <property type="protein sequence ID" value="MFC5862473.1"/>
    <property type="molecule type" value="Genomic_DNA"/>
</dbReference>
<dbReference type="Pfam" id="PF18914">
    <property type="entry name" value="DUF5666"/>
    <property type="match status" value="1"/>
</dbReference>
<reference evidence="3" key="1">
    <citation type="journal article" date="2019" name="Int. J. Syst. Evol. Microbiol.">
        <title>The Global Catalogue of Microorganisms (GCM) 10K type strain sequencing project: providing services to taxonomists for standard genome sequencing and annotation.</title>
        <authorList>
            <consortium name="The Broad Institute Genomics Platform"/>
            <consortium name="The Broad Institute Genome Sequencing Center for Infectious Disease"/>
            <person name="Wu L."/>
            <person name="Ma J."/>
        </authorList>
    </citation>
    <scope>NUCLEOTIDE SEQUENCE [LARGE SCALE GENOMIC DNA]</scope>
    <source>
        <strain evidence="3">JCM 4087</strain>
    </source>
</reference>
<sequence length="481" mass="52634">MKALSQQNIPGKWIAMSRLLQFRSVLLVVPFLFSISHPILAQFVGSYVTEGYINKVESPTAFEVSNCHVTLTPKTTYGDIETTLAITESPLRSHILLGAYVKIYGKRNSRTKTVTANTVLLREDWKNKLKGLGVIDKVIASGPQTLLSADGYRIEITPKTQITYVGDLHTLSDINANLWIRYEGLRNPQGLLIAQKATFFPAKPTHFKALKGVEIYDLGFEPPHAPGATASSAPAETQNPDADLTGQQPGKVHLGAWRKSHDVPADTALQQRIARIGARLIPAYQRDLAENDPTKIHFRFYAVDDAKARDDIGGLDGLVLVPQTVVARMQNDDQLAAILADGIAAQLQRQTARVVKNSRILTGMELTGDIAQFAVPGLGIATSLTSLGVGHQENIAFQEERCRVALALMSNAGFDILQAPEAWRRLGPRHLPTNDQKLAQLPYPDRSGYMLNIIGLQYQNTTAIGSQAQQDLESTASTSDQ</sequence>
<accession>A0ABW1EEG2</accession>
<keyword evidence="3" id="KW-1185">Reference proteome</keyword>
<protein>
    <submittedName>
        <fullName evidence="2">DUF5666 domain-containing protein</fullName>
    </submittedName>
</protein>
<dbReference type="InterPro" id="IPR043724">
    <property type="entry name" value="DUF5666"/>
</dbReference>
<proteinExistence type="predicted"/>
<evidence type="ECO:0000313" key="3">
    <source>
        <dbReference type="Proteomes" id="UP001596091"/>
    </source>
</evidence>
<dbReference type="Proteomes" id="UP001596091">
    <property type="component" value="Unassembled WGS sequence"/>
</dbReference>
<feature type="domain" description="DUF5666" evidence="1">
    <location>
        <begin position="50"/>
        <end position="116"/>
    </location>
</feature>
<name>A0ABW1EEG2_9BACT</name>
<comment type="caution">
    <text evidence="2">The sequence shown here is derived from an EMBL/GenBank/DDBJ whole genome shotgun (WGS) entry which is preliminary data.</text>
</comment>
<organism evidence="2 3">
    <name type="scientific">Acidicapsa dinghuensis</name>
    <dbReference type="NCBI Taxonomy" id="2218256"/>
    <lineage>
        <taxon>Bacteria</taxon>
        <taxon>Pseudomonadati</taxon>
        <taxon>Acidobacteriota</taxon>
        <taxon>Terriglobia</taxon>
        <taxon>Terriglobales</taxon>
        <taxon>Acidobacteriaceae</taxon>
        <taxon>Acidicapsa</taxon>
    </lineage>
</organism>
<evidence type="ECO:0000259" key="1">
    <source>
        <dbReference type="Pfam" id="PF18914"/>
    </source>
</evidence>
<dbReference type="RefSeq" id="WP_263335798.1">
    <property type="nucleotide sequence ID" value="NZ_JAGSYH010000003.1"/>
</dbReference>